<proteinExistence type="inferred from homology"/>
<dbReference type="Gene3D" id="3.90.25.10">
    <property type="entry name" value="UDP-galactose 4-epimerase, domain 1"/>
    <property type="match status" value="1"/>
</dbReference>
<gene>
    <name evidence="4" type="ORF">PVAG01_00944</name>
</gene>
<accession>A0ABR4PVQ3</accession>
<name>A0ABR4PVQ3_9HELO</name>
<dbReference type="InterPro" id="IPR036291">
    <property type="entry name" value="NAD(P)-bd_dom_sf"/>
</dbReference>
<protein>
    <submittedName>
        <fullName evidence="4">NmrA family protein</fullName>
    </submittedName>
</protein>
<dbReference type="EMBL" id="JBFCZG010000001">
    <property type="protein sequence ID" value="KAL3427435.1"/>
    <property type="molecule type" value="Genomic_DNA"/>
</dbReference>
<evidence type="ECO:0000313" key="4">
    <source>
        <dbReference type="EMBL" id="KAL3427435.1"/>
    </source>
</evidence>
<keyword evidence="2" id="KW-0521">NADP</keyword>
<keyword evidence="5" id="KW-1185">Reference proteome</keyword>
<dbReference type="Proteomes" id="UP001629113">
    <property type="component" value="Unassembled WGS sequence"/>
</dbReference>
<evidence type="ECO:0000256" key="2">
    <source>
        <dbReference type="ARBA" id="ARBA00022857"/>
    </source>
</evidence>
<dbReference type="Gene3D" id="3.40.50.720">
    <property type="entry name" value="NAD(P)-binding Rossmann-like Domain"/>
    <property type="match status" value="1"/>
</dbReference>
<dbReference type="InterPro" id="IPR008030">
    <property type="entry name" value="NmrA-like"/>
</dbReference>
<dbReference type="SUPFAM" id="SSF51735">
    <property type="entry name" value="NAD(P)-binding Rossmann-fold domains"/>
    <property type="match status" value="1"/>
</dbReference>
<dbReference type="PANTHER" id="PTHR42748:SF14">
    <property type="entry name" value="SNOAL-LIKE DOMAIN-CONTAINING PROTEIN"/>
    <property type="match status" value="1"/>
</dbReference>
<sequence length="355" mass="39892">MLTSWETHTTKYTMSVKKQTVLVIGGTGAQGRPVVHALTEDRKYNVHVLTRSAKSTAALEVASCPGVTIIEGDSYDDATLYAAYTGIDLTYVNLNGAALGEKGEIYWGMRIFEIARECGVKHFVWGSLPYVLKLGNFESRFRTGHLDGKGKVADFLISQPKEPMAWTILTSCMYLQMFSEFLAPYPDSDAPDTLVFAAPVGKGSPPMIHLPDLGRYARWVFDTPEKSNGLNLEIATENIRWDHLAKTFSEVTGKKAVFKDLTLDEYFASAERPAPDRKIGHQVDPLDPTLQTWRDDFSGFWNTWKADNVRYNYSVLDEILPTRVKTLKEWMEITGYKGERAPVLKDYPDKAKNLA</sequence>
<comment type="caution">
    <text evidence="4">The sequence shown here is derived from an EMBL/GenBank/DDBJ whole genome shotgun (WGS) entry which is preliminary data.</text>
</comment>
<dbReference type="InterPro" id="IPR051164">
    <property type="entry name" value="NmrA-like_oxidored"/>
</dbReference>
<evidence type="ECO:0000313" key="5">
    <source>
        <dbReference type="Proteomes" id="UP001629113"/>
    </source>
</evidence>
<dbReference type="Pfam" id="PF05368">
    <property type="entry name" value="NmrA"/>
    <property type="match status" value="1"/>
</dbReference>
<evidence type="ECO:0000259" key="3">
    <source>
        <dbReference type="Pfam" id="PF05368"/>
    </source>
</evidence>
<feature type="domain" description="NmrA-like" evidence="3">
    <location>
        <begin position="17"/>
        <end position="267"/>
    </location>
</feature>
<dbReference type="PANTHER" id="PTHR42748">
    <property type="entry name" value="NITROGEN METABOLITE REPRESSION PROTEIN NMRA FAMILY MEMBER"/>
    <property type="match status" value="1"/>
</dbReference>
<reference evidence="4 5" key="1">
    <citation type="submission" date="2024-06" db="EMBL/GenBank/DDBJ databases">
        <title>Complete genome of Phlyctema vagabunda strain 19-DSS-EL-015.</title>
        <authorList>
            <person name="Fiorenzani C."/>
        </authorList>
    </citation>
    <scope>NUCLEOTIDE SEQUENCE [LARGE SCALE GENOMIC DNA]</scope>
    <source>
        <strain evidence="4 5">19-DSS-EL-015</strain>
    </source>
</reference>
<comment type="similarity">
    <text evidence="1">Belongs to the NmrA-type oxidoreductase family.</text>
</comment>
<organism evidence="4 5">
    <name type="scientific">Phlyctema vagabunda</name>
    <dbReference type="NCBI Taxonomy" id="108571"/>
    <lineage>
        <taxon>Eukaryota</taxon>
        <taxon>Fungi</taxon>
        <taxon>Dikarya</taxon>
        <taxon>Ascomycota</taxon>
        <taxon>Pezizomycotina</taxon>
        <taxon>Leotiomycetes</taxon>
        <taxon>Helotiales</taxon>
        <taxon>Dermateaceae</taxon>
        <taxon>Phlyctema</taxon>
    </lineage>
</organism>
<evidence type="ECO:0000256" key="1">
    <source>
        <dbReference type="ARBA" id="ARBA00006328"/>
    </source>
</evidence>